<name>A0A1H1SX24_9BRAD</name>
<dbReference type="AlphaFoldDB" id="A0A1H1SX24"/>
<protein>
    <recommendedName>
        <fullName evidence="4">Phage holin family protein</fullName>
    </recommendedName>
</protein>
<proteinExistence type="predicted"/>
<keyword evidence="1" id="KW-1133">Transmembrane helix</keyword>
<evidence type="ECO:0000256" key="1">
    <source>
        <dbReference type="SAM" id="Phobius"/>
    </source>
</evidence>
<feature type="transmembrane region" description="Helical" evidence="1">
    <location>
        <begin position="60"/>
        <end position="84"/>
    </location>
</feature>
<dbReference type="Proteomes" id="UP000243904">
    <property type="component" value="Chromosome I"/>
</dbReference>
<feature type="transmembrane region" description="Helical" evidence="1">
    <location>
        <begin position="28"/>
        <end position="48"/>
    </location>
</feature>
<organism evidence="2 3">
    <name type="scientific">Bradyrhizobium canariense</name>
    <dbReference type="NCBI Taxonomy" id="255045"/>
    <lineage>
        <taxon>Bacteria</taxon>
        <taxon>Pseudomonadati</taxon>
        <taxon>Pseudomonadota</taxon>
        <taxon>Alphaproteobacteria</taxon>
        <taxon>Hyphomicrobiales</taxon>
        <taxon>Nitrobacteraceae</taxon>
        <taxon>Bradyrhizobium</taxon>
    </lineage>
</organism>
<keyword evidence="3" id="KW-1185">Reference proteome</keyword>
<reference evidence="3" key="1">
    <citation type="submission" date="2016-10" db="EMBL/GenBank/DDBJ databases">
        <authorList>
            <person name="Varghese N."/>
            <person name="Submissions S."/>
        </authorList>
    </citation>
    <scope>NUCLEOTIDE SEQUENCE [LARGE SCALE GENOMIC DNA]</scope>
    <source>
        <strain evidence="3">GAS369</strain>
    </source>
</reference>
<accession>A0A1H1SX24</accession>
<evidence type="ECO:0000313" key="3">
    <source>
        <dbReference type="Proteomes" id="UP000243904"/>
    </source>
</evidence>
<keyword evidence="1" id="KW-0472">Membrane</keyword>
<dbReference type="EMBL" id="LT629750">
    <property type="protein sequence ID" value="SDS52428.1"/>
    <property type="molecule type" value="Genomic_DNA"/>
</dbReference>
<evidence type="ECO:0008006" key="4">
    <source>
        <dbReference type="Google" id="ProtNLM"/>
    </source>
</evidence>
<keyword evidence="1" id="KW-0812">Transmembrane</keyword>
<sequence>MNTENVVKNLRVLWRTDRIIADIRMRHLLVGLGLRAFAALIAAFGLLMLELSAYFALVQIWNAITAAAILGAVNFAIAAALFVIAARPPATRELELATEIHGSSVEALQLEARALQSQLSGAMHHPLSGVLPLLAADRDHHQEPEEAAAGQRPFGRTRLITTCRSRVHEFKINIVVVPRFPVEQNRWRRFQCSPI</sequence>
<gene>
    <name evidence="2" type="ORF">SAMN05444158_2320</name>
</gene>
<evidence type="ECO:0000313" key="2">
    <source>
        <dbReference type="EMBL" id="SDS52428.1"/>
    </source>
</evidence>